<dbReference type="KEGG" id="kpm:KPHS_p201190"/>
<keyword evidence="3" id="KW-1185">Reference proteome</keyword>
<name>A0A0H3H5W0_KLEPH</name>
<proteinExistence type="predicted"/>
<keyword evidence="1" id="KW-0812">Transmembrane</keyword>
<dbReference type="AlphaFoldDB" id="A0A0H3H5W0"/>
<keyword evidence="1" id="KW-1133">Transmembrane helix</keyword>
<evidence type="ECO:0000313" key="2">
    <source>
        <dbReference type="EMBL" id="AEW92168.1"/>
    </source>
</evidence>
<accession>A0A0H3H5W0</accession>
<evidence type="ECO:0000313" key="3">
    <source>
        <dbReference type="Proteomes" id="UP000007841"/>
    </source>
</evidence>
<dbReference type="RefSeq" id="YP_005229735.1">
    <property type="nucleotide sequence ID" value="NC_016846.1"/>
</dbReference>
<organism evidence="2 3">
    <name type="scientific">Klebsiella pneumoniae subsp. pneumoniae (strain HS11286)</name>
    <dbReference type="NCBI Taxonomy" id="1125630"/>
    <lineage>
        <taxon>Bacteria</taxon>
        <taxon>Pseudomonadati</taxon>
        <taxon>Pseudomonadota</taxon>
        <taxon>Gammaproteobacteria</taxon>
        <taxon>Enterobacterales</taxon>
        <taxon>Enterobacteriaceae</taxon>
        <taxon>Klebsiella/Raoultella group</taxon>
        <taxon>Klebsiella</taxon>
        <taxon>Klebsiella pneumoniae complex</taxon>
    </lineage>
</organism>
<dbReference type="RefSeq" id="WP_014343504.1">
    <property type="nucleotide sequence ID" value="NC_016846.1"/>
</dbReference>
<sequence>MLIVLDSSIGSARYFSAGFCSYIPPFLPVMALFPAVSLFKTEKD</sequence>
<keyword evidence="2" id="KW-0614">Plasmid</keyword>
<dbReference type="HOGENOM" id="CLU_3217527_0_0_6"/>
<dbReference type="GeneID" id="11844932"/>
<dbReference type="Proteomes" id="UP000007841">
    <property type="component" value="Plasmid pKPHS2"/>
</dbReference>
<protein>
    <submittedName>
        <fullName evidence="2">Uncharacterized protein</fullName>
    </submittedName>
</protein>
<geneLocation type="plasmid" evidence="2 3">
    <name>pKPHS2</name>
</geneLocation>
<evidence type="ECO:0000256" key="1">
    <source>
        <dbReference type="SAM" id="Phobius"/>
    </source>
</evidence>
<keyword evidence="1" id="KW-0472">Membrane</keyword>
<gene>
    <name evidence="2" type="ordered locus">KPHS_p201190</name>
</gene>
<feature type="transmembrane region" description="Helical" evidence="1">
    <location>
        <begin position="14"/>
        <end position="39"/>
    </location>
</feature>
<reference evidence="3" key="1">
    <citation type="journal article" date="2012" name="J. Bacteriol.">
        <title>Complete genome sequence of Klebsiella pneumoniae subsp. pneumoniae HS11286, a multidrug-resistant strain isolated from human sputum.</title>
        <authorList>
            <person name="Liu P."/>
            <person name="Li P."/>
            <person name="Jiang X."/>
            <person name="Bi D."/>
            <person name="Xie Y."/>
            <person name="Tai C."/>
            <person name="Deng Z."/>
            <person name="Rajakumar K."/>
            <person name="Ou H.Y."/>
        </authorList>
    </citation>
    <scope>NUCLEOTIDE SEQUENCE [LARGE SCALE GENOMIC DNA]</scope>
    <source>
        <strain evidence="3">HS11286</strain>
        <plasmid evidence="3">pKPHS2</plasmid>
    </source>
</reference>
<dbReference type="EMBL" id="CP003224">
    <property type="protein sequence ID" value="AEW92168.1"/>
    <property type="molecule type" value="Genomic_DNA"/>
</dbReference>